<dbReference type="Proteomes" id="UP000479293">
    <property type="component" value="Unassembled WGS sequence"/>
</dbReference>
<reference evidence="1 2" key="1">
    <citation type="submission" date="2019-10" db="EMBL/GenBank/DDBJ databases">
        <title>Draft Genome Sequence of Cytophagaceae sp. SJW1-29.</title>
        <authorList>
            <person name="Choi A."/>
        </authorList>
    </citation>
    <scope>NUCLEOTIDE SEQUENCE [LARGE SCALE GENOMIC DNA]</scope>
    <source>
        <strain evidence="1 2">SJW1-29</strain>
    </source>
</reference>
<dbReference type="InterPro" id="IPR026950">
    <property type="entry name" value="Caps_assemb_Wzi"/>
</dbReference>
<evidence type="ECO:0008006" key="3">
    <source>
        <dbReference type="Google" id="ProtNLM"/>
    </source>
</evidence>
<comment type="caution">
    <text evidence="1">The sequence shown here is derived from an EMBL/GenBank/DDBJ whole genome shotgun (WGS) entry which is preliminary data.</text>
</comment>
<evidence type="ECO:0000313" key="2">
    <source>
        <dbReference type="Proteomes" id="UP000479293"/>
    </source>
</evidence>
<proteinExistence type="predicted"/>
<accession>A0A7C9FZN4</accession>
<dbReference type="RefSeq" id="WP_152762430.1">
    <property type="nucleotide sequence ID" value="NZ_WHLY01000002.1"/>
</dbReference>
<organism evidence="1 2">
    <name type="scientific">Salmonirosea aquatica</name>
    <dbReference type="NCBI Taxonomy" id="2654236"/>
    <lineage>
        <taxon>Bacteria</taxon>
        <taxon>Pseudomonadati</taxon>
        <taxon>Bacteroidota</taxon>
        <taxon>Cytophagia</taxon>
        <taxon>Cytophagales</taxon>
        <taxon>Spirosomataceae</taxon>
        <taxon>Salmonirosea</taxon>
    </lineage>
</organism>
<dbReference type="Pfam" id="PF14052">
    <property type="entry name" value="Caps_assemb_Wzi"/>
    <property type="match status" value="1"/>
</dbReference>
<gene>
    <name evidence="1" type="ORF">GBK04_19140</name>
</gene>
<keyword evidence="2" id="KW-1185">Reference proteome</keyword>
<evidence type="ECO:0000313" key="1">
    <source>
        <dbReference type="EMBL" id="MPR35408.1"/>
    </source>
</evidence>
<protein>
    <recommendedName>
        <fullName evidence="3">Capsule assembly Wzi family protein</fullName>
    </recommendedName>
</protein>
<dbReference type="AlphaFoldDB" id="A0A7C9FZN4"/>
<name>A0A7C9FZN4_9BACT</name>
<dbReference type="EMBL" id="WHLY01000002">
    <property type="protein sequence ID" value="MPR35408.1"/>
    <property type="molecule type" value="Genomic_DNA"/>
</dbReference>
<sequence>MRFYRSTLLFLLGTIPLLGYSQTDSTSLGFIPNYIELGGLANTDDHTPFWLQTNQFGTVPRSGSALLVRGGFQHSWLLSKPDTVKQWRKQLVGTSTPERAWRLETGVEIAANVGNSAQDVLLPQAYGAIRYGNWELRVGRRKQWVGLADSTLGTGSYAWSGNALPIPKIQLGLTRFTAVPFTKGWFSVLGFYSDGWFEKGRAVTSELKFHQKQFYGRIGKANSKLKLYGGFNHQVQWGGKSPYETVNGQMPNGFKNYMVMIFGGGKVDTVNATHFDNANRVGNHLGSIDFAFEINGLHSNWFFYRQNIYEDGSLYRLTNIADGLNGVRIRRKQANKNRFSISEIVLEGLYTKSQGGDTFIFDQRIFGKDNYFNNAQVRDGWSYFGRTIGTPFITPTFETIWKFPNFGDSFTSNNRVWVLHTGLRGTFSRNVEWSTKLSYSSNNGVYDLPFPNTAYQFSGLLRVQVRTGWLGGNTLLTGSVAADSGDLYPNSYGLMLSLRKEGLFR</sequence>
<dbReference type="InterPro" id="IPR038636">
    <property type="entry name" value="Wzi_sf"/>
</dbReference>
<dbReference type="Gene3D" id="2.40.160.130">
    <property type="entry name" value="Capsule assembly protein Wzi"/>
    <property type="match status" value="1"/>
</dbReference>